<keyword evidence="2" id="KW-1185">Reference proteome</keyword>
<dbReference type="RefSeq" id="WP_335912907.1">
    <property type="nucleotide sequence ID" value="NZ_JBAMYB010000005.1"/>
</dbReference>
<dbReference type="EMBL" id="JBAMYC010000005">
    <property type="protein sequence ID" value="MEI1248427.1"/>
    <property type="molecule type" value="Genomic_DNA"/>
</dbReference>
<sequence length="91" mass="10019">MLELLGHALIGGDDVVEGIGDLAGETGQVGPHPYGKVAAPDRDKDFQKRAGIVERHRFWVVPIEAVYRYAFAREFAGLVAHENPPLRRSVI</sequence>
<dbReference type="Proteomes" id="UP001531129">
    <property type="component" value="Unassembled WGS sequence"/>
</dbReference>
<name>A0ABU8CHS4_9HYPH</name>
<evidence type="ECO:0000313" key="2">
    <source>
        <dbReference type="Proteomes" id="UP001531129"/>
    </source>
</evidence>
<accession>A0ABU8CHS4</accession>
<comment type="caution">
    <text evidence="1">The sequence shown here is derived from an EMBL/GenBank/DDBJ whole genome shotgun (WGS) entry which is preliminary data.</text>
</comment>
<organism evidence="1 2">
    <name type="scientific">Rhizobium aouanii</name>
    <dbReference type="NCBI Taxonomy" id="3118145"/>
    <lineage>
        <taxon>Bacteria</taxon>
        <taxon>Pseudomonadati</taxon>
        <taxon>Pseudomonadota</taxon>
        <taxon>Alphaproteobacteria</taxon>
        <taxon>Hyphomicrobiales</taxon>
        <taxon>Rhizobiaceae</taxon>
        <taxon>Rhizobium/Agrobacterium group</taxon>
        <taxon>Rhizobium</taxon>
    </lineage>
</organism>
<protein>
    <submittedName>
        <fullName evidence="1">Uncharacterized protein</fullName>
    </submittedName>
</protein>
<evidence type="ECO:0000313" key="1">
    <source>
        <dbReference type="EMBL" id="MEI1248427.1"/>
    </source>
</evidence>
<reference evidence="1 2" key="1">
    <citation type="submission" date="2024-01" db="EMBL/GenBank/DDBJ databases">
        <title>Draft genome sequences of three bacterial strains isolated from Acacia saligna represent a potential new species within the genus Rhizobium.</title>
        <authorList>
            <person name="Tambong J.T."/>
            <person name="Mnasri B."/>
        </authorList>
    </citation>
    <scope>NUCLEOTIDE SEQUENCE [LARGE SCALE GENOMIC DNA]</scope>
    <source>
        <strain evidence="1 2">1AS12I</strain>
    </source>
</reference>
<proteinExistence type="predicted"/>
<gene>
    <name evidence="1" type="ORF">V8Q02_10355</name>
</gene>